<dbReference type="Pfam" id="PF01713">
    <property type="entry name" value="Smr"/>
    <property type="match status" value="1"/>
</dbReference>
<comment type="caution">
    <text evidence="3">The sequence shown here is derived from an EMBL/GenBank/DDBJ whole genome shotgun (WGS) entry which is preliminary data.</text>
</comment>
<dbReference type="RefSeq" id="WP_278489597.1">
    <property type="nucleotide sequence ID" value="NZ_JABZTM010000031.1"/>
</dbReference>
<sequence length="396" mass="45161">MKIGDKVRFLSEVGGGKISGFQGKNIVLVEDEDGFEIPTPINDVVVVDNDDRAEAKIKSLEQAKEEREEGKSKSIKARLGENTATTTSETEAGEEEPDYDPADNFVPQPCEREGGNTLTAYLAFVPTKPRELNNTDFESYLVNDSNYYIHYLYMVGTQNEWQCKAVGEIEPNTKLFIERFSYDDLNNIAEACIQVFAYKPAKTFERKPTLDAHIRIDATKFYKLNTFRENDFFDAPALLYAVTEKEKAKETKLNEKIELPKKLQGSNTQPAQPTLQPARKPLVRRYENSQSKAKYAKQILKNDKIVVDLHAEEVLETTAGLTAGDILEYQLGIFRATLEQYKNKNQQKIVFIHGKGEGVLRRAILRELNYRYKKYHFQDASFREYGYGATQVTIIT</sequence>
<dbReference type="Proteomes" id="UP000787419">
    <property type="component" value="Unassembled WGS sequence"/>
</dbReference>
<evidence type="ECO:0000313" key="3">
    <source>
        <dbReference type="EMBL" id="MBF1446552.1"/>
    </source>
</evidence>
<dbReference type="Pfam" id="PF09640">
    <property type="entry name" value="DUF2027"/>
    <property type="match status" value="1"/>
</dbReference>
<organism evidence="3 4">
    <name type="scientific">Prevotella nigrescens</name>
    <dbReference type="NCBI Taxonomy" id="28133"/>
    <lineage>
        <taxon>Bacteria</taxon>
        <taxon>Pseudomonadati</taxon>
        <taxon>Bacteroidota</taxon>
        <taxon>Bacteroidia</taxon>
        <taxon>Bacteroidales</taxon>
        <taxon>Prevotellaceae</taxon>
        <taxon>Prevotella</taxon>
    </lineage>
</organism>
<feature type="region of interest" description="Disordered" evidence="1">
    <location>
        <begin position="59"/>
        <end position="104"/>
    </location>
</feature>
<dbReference type="PROSITE" id="PS50828">
    <property type="entry name" value="SMR"/>
    <property type="match status" value="1"/>
</dbReference>
<dbReference type="InterPro" id="IPR002625">
    <property type="entry name" value="Smr_dom"/>
</dbReference>
<accession>A0A9D6AAQ5</accession>
<dbReference type="InterPro" id="IPR018598">
    <property type="entry name" value="DUF2027"/>
</dbReference>
<dbReference type="Gene3D" id="2.60.40.1600">
    <property type="entry name" value="Smr-associated-like"/>
    <property type="match status" value="1"/>
</dbReference>
<name>A0A9D6AAQ5_9BACT</name>
<dbReference type="AlphaFoldDB" id="A0A9D6AAQ5"/>
<dbReference type="EMBL" id="JABZTM010000031">
    <property type="protein sequence ID" value="MBF1446552.1"/>
    <property type="molecule type" value="Genomic_DNA"/>
</dbReference>
<dbReference type="Gene3D" id="3.30.1370.110">
    <property type="match status" value="1"/>
</dbReference>
<dbReference type="SUPFAM" id="SSF158949">
    <property type="entry name" value="Smr-associated domain-like"/>
    <property type="match status" value="1"/>
</dbReference>
<feature type="compositionally biased region" description="Basic and acidic residues" evidence="1">
    <location>
        <begin position="59"/>
        <end position="72"/>
    </location>
</feature>
<feature type="compositionally biased region" description="Acidic residues" evidence="1">
    <location>
        <begin position="91"/>
        <end position="101"/>
    </location>
</feature>
<evidence type="ECO:0000256" key="1">
    <source>
        <dbReference type="SAM" id="MobiDB-lite"/>
    </source>
</evidence>
<reference evidence="3" key="1">
    <citation type="submission" date="2020-04" db="EMBL/GenBank/DDBJ databases">
        <title>Deep metagenomics examines the oral microbiome during advanced dental caries in children, revealing novel taxa and co-occurrences with host molecules.</title>
        <authorList>
            <person name="Baker J.L."/>
            <person name="Morton J.T."/>
            <person name="Dinis M."/>
            <person name="Alvarez R."/>
            <person name="Tran N.C."/>
            <person name="Knight R."/>
            <person name="Edlund A."/>
        </authorList>
    </citation>
    <scope>NUCLEOTIDE SEQUENCE</scope>
    <source>
        <strain evidence="3">JCVI_32_bin.50</strain>
    </source>
</reference>
<dbReference type="InterPro" id="IPR036063">
    <property type="entry name" value="Smr_dom_sf"/>
</dbReference>
<evidence type="ECO:0000313" key="4">
    <source>
        <dbReference type="Proteomes" id="UP000787419"/>
    </source>
</evidence>
<feature type="compositionally biased region" description="Low complexity" evidence="1">
    <location>
        <begin position="80"/>
        <end position="90"/>
    </location>
</feature>
<gene>
    <name evidence="3" type="ORF">HXN55_04075</name>
</gene>
<feature type="domain" description="Smr" evidence="2">
    <location>
        <begin position="342"/>
        <end position="395"/>
    </location>
</feature>
<dbReference type="InterPro" id="IPR036781">
    <property type="entry name" value="Smr_assoc-like_sf"/>
</dbReference>
<proteinExistence type="predicted"/>
<evidence type="ECO:0000259" key="2">
    <source>
        <dbReference type="PROSITE" id="PS50828"/>
    </source>
</evidence>
<protein>
    <submittedName>
        <fullName evidence="3">DUF2027 domain-containing protein</fullName>
    </submittedName>
</protein>